<name>A0A8J4C702_9CHLO</name>
<feature type="region of interest" description="Disordered" evidence="1">
    <location>
        <begin position="357"/>
        <end position="417"/>
    </location>
</feature>
<dbReference type="SMART" id="SM00577">
    <property type="entry name" value="CPDc"/>
    <property type="match status" value="1"/>
</dbReference>
<dbReference type="CDD" id="cd07521">
    <property type="entry name" value="HAD_FCP1-like"/>
    <property type="match status" value="1"/>
</dbReference>
<dbReference type="OrthoDB" id="277011at2759"/>
<dbReference type="Proteomes" id="UP000747110">
    <property type="component" value="Unassembled WGS sequence"/>
</dbReference>
<feature type="compositionally biased region" description="Polar residues" evidence="1">
    <location>
        <begin position="52"/>
        <end position="62"/>
    </location>
</feature>
<dbReference type="Pfam" id="PF03031">
    <property type="entry name" value="NIF"/>
    <property type="match status" value="1"/>
</dbReference>
<evidence type="ECO:0000313" key="3">
    <source>
        <dbReference type="EMBL" id="GIL75918.1"/>
    </source>
</evidence>
<dbReference type="AlphaFoldDB" id="A0A8J4C702"/>
<proteinExistence type="predicted"/>
<gene>
    <name evidence="3" type="ORF">Vretifemale_5628</name>
    <name evidence="4" type="ORF">Vretimale_5603</name>
</gene>
<evidence type="ECO:0000259" key="2">
    <source>
        <dbReference type="PROSITE" id="PS50969"/>
    </source>
</evidence>
<feature type="region of interest" description="Disordered" evidence="1">
    <location>
        <begin position="43"/>
        <end position="65"/>
    </location>
</feature>
<comment type="caution">
    <text evidence="3">The sequence shown here is derived from an EMBL/GenBank/DDBJ whole genome shotgun (WGS) entry which is preliminary data.</text>
</comment>
<dbReference type="InterPro" id="IPR050365">
    <property type="entry name" value="TIM50"/>
</dbReference>
<dbReference type="SUPFAM" id="SSF56784">
    <property type="entry name" value="HAD-like"/>
    <property type="match status" value="1"/>
</dbReference>
<keyword evidence="5" id="KW-1185">Reference proteome</keyword>
<accession>A0A8J4C702</accession>
<dbReference type="EMBL" id="BNCP01000008">
    <property type="protein sequence ID" value="GIL75918.1"/>
    <property type="molecule type" value="Genomic_DNA"/>
</dbReference>
<evidence type="ECO:0000313" key="5">
    <source>
        <dbReference type="Proteomes" id="UP000747110"/>
    </source>
</evidence>
<dbReference type="InterPro" id="IPR004274">
    <property type="entry name" value="FCP1_dom"/>
</dbReference>
<feature type="compositionally biased region" description="Acidic residues" evidence="1">
    <location>
        <begin position="397"/>
        <end position="414"/>
    </location>
</feature>
<dbReference type="InterPro" id="IPR023214">
    <property type="entry name" value="HAD_sf"/>
</dbReference>
<dbReference type="PANTHER" id="PTHR12210">
    <property type="entry name" value="DULLARD PROTEIN PHOSPHATASE"/>
    <property type="match status" value="1"/>
</dbReference>
<reference evidence="3" key="1">
    <citation type="journal article" date="2021" name="Proc. Natl. Acad. Sci. U.S.A.">
        <title>Three genomes in the algal genus Volvox reveal the fate of a haploid sex-determining region after a transition to homothallism.</title>
        <authorList>
            <person name="Yamamoto K."/>
            <person name="Hamaji T."/>
            <person name="Kawai-Toyooka H."/>
            <person name="Matsuzaki R."/>
            <person name="Takahashi F."/>
            <person name="Nishimura Y."/>
            <person name="Kawachi M."/>
            <person name="Noguchi H."/>
            <person name="Minakuchi Y."/>
            <person name="Umen J.G."/>
            <person name="Toyoda A."/>
            <person name="Nozaki H."/>
        </authorList>
    </citation>
    <scope>NUCLEOTIDE SEQUENCE</scope>
    <source>
        <strain evidence="4">NIES-3785</strain>
        <strain evidence="3">NIES-3786</strain>
    </source>
</reference>
<evidence type="ECO:0000313" key="4">
    <source>
        <dbReference type="EMBL" id="GIM00632.1"/>
    </source>
</evidence>
<evidence type="ECO:0000256" key="1">
    <source>
        <dbReference type="SAM" id="MobiDB-lite"/>
    </source>
</evidence>
<protein>
    <recommendedName>
        <fullName evidence="2">FCP1 homology domain-containing protein</fullName>
    </recommendedName>
</protein>
<dbReference type="PROSITE" id="PS50969">
    <property type="entry name" value="FCP1"/>
    <property type="match status" value="1"/>
</dbReference>
<sequence length="799" mass="83062">MTSIVEECARQCLLPDGKAPLFDSLPPFDEELTGDVTVDELSLPAPSETADDNQVASGSSLPATPAERPCTFCPSSLPLPPATCPARATLVLDLDGTLIASEELNAASSAYLWSTPAGARTPDYEAMGRRVWLRPGVKEFLTAVRPHFEVVLFTAATQNWAAAAIEQLDPAAELFDVMLHRDHTTSDLMWDYVKDLSRLGRDLARVVIVDDNPLMFMYQPDNALHIGAYEAATAGGPDNVLPRVADVLINQVAPAIDVREVLGPMAVAKSCITSTVSATATADQAATEQHAHAAANAVCTEAADGMENAFGSTSDNRVKTDATNYAISCCAATISDGESARSDAPMDDRRAIGAYVDNQAQQQDGGEQVRAQRQHLGASHCSSGRSSSCESGSPVNDEVDKDVTWDGDDEGPETFDEHGTAAQLGADVVGSCHPPRAWIEVNCSNEGGSSTSAEVVVGEVGLAHGNEGQEESDACPSEEHSVHSSEDFEALMDDAMAEYDSDVYESPYVNGASYNYSCQDESSTMAAAAPKCSGNVADHAPANGSFGSDSSCHGFGLASSNCHLRPGVKVPCSESGQQVAAQHACTGHNPTYADVPSVYSQLESVEAQPGCSSGIALAVLDAGDNAGISPPVGNEPVAASPLCGGAAGTTAPLSQCPASEDAHPRQAALPTGMVFLTDLNPAFGVGCAPSEAVQAAAGSAETGPLPTQGPAPGPDNFRVAELLRCKRVRSEIEPFGDVLDGSRDIAVRRLRATARLSSQLRMADSTSAHCADVLTATTAVNLCSALANAEVVIAPVTSR</sequence>
<dbReference type="EMBL" id="BNCQ01000008">
    <property type="protein sequence ID" value="GIM00632.1"/>
    <property type="molecule type" value="Genomic_DNA"/>
</dbReference>
<feature type="compositionally biased region" description="Low complexity" evidence="1">
    <location>
        <begin position="379"/>
        <end position="393"/>
    </location>
</feature>
<feature type="domain" description="FCP1 homology" evidence="2">
    <location>
        <begin position="83"/>
        <end position="251"/>
    </location>
</feature>
<dbReference type="Gene3D" id="3.40.50.1000">
    <property type="entry name" value="HAD superfamily/HAD-like"/>
    <property type="match status" value="1"/>
</dbReference>
<dbReference type="Proteomes" id="UP000722791">
    <property type="component" value="Unassembled WGS sequence"/>
</dbReference>
<dbReference type="InterPro" id="IPR036412">
    <property type="entry name" value="HAD-like_sf"/>
</dbReference>
<organism evidence="3 5">
    <name type="scientific">Volvox reticuliferus</name>
    <dbReference type="NCBI Taxonomy" id="1737510"/>
    <lineage>
        <taxon>Eukaryota</taxon>
        <taxon>Viridiplantae</taxon>
        <taxon>Chlorophyta</taxon>
        <taxon>core chlorophytes</taxon>
        <taxon>Chlorophyceae</taxon>
        <taxon>CS clade</taxon>
        <taxon>Chlamydomonadales</taxon>
        <taxon>Volvocaceae</taxon>
        <taxon>Volvox</taxon>
    </lineage>
</organism>